<evidence type="ECO:0000313" key="2">
    <source>
        <dbReference type="Proteomes" id="UP000799750"/>
    </source>
</evidence>
<evidence type="ECO:0000313" key="1">
    <source>
        <dbReference type="EMBL" id="KAF2495294.1"/>
    </source>
</evidence>
<dbReference type="InterPro" id="IPR013950">
    <property type="entry name" value="Mis14/Nsl1"/>
</dbReference>
<sequence>MATTTSTAHHRRIELQSPLDLSHLQTAISSAAAAKIDLHLPPSAAPLGEDALRANVEARVAQFVDDTWRLCRPNLSVNGVDLESVGAAAEGGAGQGQPEVLEVYEDYDGVLRERLDGLFARRNALVARVAEMRRVAPGRAAERFRGEFLRGGEGVEEGEQRVGEKEGEVDLGALERWEEVAGLWERAVEGLGELKGGLPEQRARLERAGGVVGYLEGK</sequence>
<dbReference type="EMBL" id="MU004189">
    <property type="protein sequence ID" value="KAF2495294.1"/>
    <property type="molecule type" value="Genomic_DNA"/>
</dbReference>
<dbReference type="GO" id="GO:0000444">
    <property type="term" value="C:MIS12/MIND type complex"/>
    <property type="evidence" value="ECO:0007669"/>
    <property type="project" value="TreeGrafter"/>
</dbReference>
<keyword evidence="2" id="KW-1185">Reference proteome</keyword>
<dbReference type="GO" id="GO:0000070">
    <property type="term" value="P:mitotic sister chromatid segregation"/>
    <property type="evidence" value="ECO:0007669"/>
    <property type="project" value="InterPro"/>
</dbReference>
<proteinExistence type="predicted"/>
<dbReference type="PANTHER" id="PTHR31749:SF3">
    <property type="entry name" value="KINETOCHORE-ASSOCIATED PROTEIN NSL1 HOMOLOG"/>
    <property type="match status" value="1"/>
</dbReference>
<dbReference type="PANTHER" id="PTHR31749">
    <property type="entry name" value="KINETOCHORE-ASSOCIATED PROTEIN NSL1 HOMOLOG"/>
    <property type="match status" value="1"/>
</dbReference>
<reference evidence="1" key="1">
    <citation type="journal article" date="2020" name="Stud. Mycol.">
        <title>101 Dothideomycetes genomes: a test case for predicting lifestyles and emergence of pathogens.</title>
        <authorList>
            <person name="Haridas S."/>
            <person name="Albert R."/>
            <person name="Binder M."/>
            <person name="Bloem J."/>
            <person name="Labutti K."/>
            <person name="Salamov A."/>
            <person name="Andreopoulos B."/>
            <person name="Baker S."/>
            <person name="Barry K."/>
            <person name="Bills G."/>
            <person name="Bluhm B."/>
            <person name="Cannon C."/>
            <person name="Castanera R."/>
            <person name="Culley D."/>
            <person name="Daum C."/>
            <person name="Ezra D."/>
            <person name="Gonzalez J."/>
            <person name="Henrissat B."/>
            <person name="Kuo A."/>
            <person name="Liang C."/>
            <person name="Lipzen A."/>
            <person name="Lutzoni F."/>
            <person name="Magnuson J."/>
            <person name="Mondo S."/>
            <person name="Nolan M."/>
            <person name="Ohm R."/>
            <person name="Pangilinan J."/>
            <person name="Park H.-J."/>
            <person name="Ramirez L."/>
            <person name="Alfaro M."/>
            <person name="Sun H."/>
            <person name="Tritt A."/>
            <person name="Yoshinaga Y."/>
            <person name="Zwiers L.-H."/>
            <person name="Turgeon B."/>
            <person name="Goodwin S."/>
            <person name="Spatafora J."/>
            <person name="Crous P."/>
            <person name="Grigoriev I."/>
        </authorList>
    </citation>
    <scope>NUCLEOTIDE SEQUENCE</scope>
    <source>
        <strain evidence="1">CBS 269.34</strain>
    </source>
</reference>
<name>A0A6A6QT59_9PEZI</name>
<dbReference type="AlphaFoldDB" id="A0A6A6QT59"/>
<evidence type="ECO:0008006" key="3">
    <source>
        <dbReference type="Google" id="ProtNLM"/>
    </source>
</evidence>
<accession>A0A6A6QT59</accession>
<gene>
    <name evidence="1" type="ORF">BU16DRAFT_618134</name>
</gene>
<dbReference type="OrthoDB" id="2135762at2759"/>
<protein>
    <recommendedName>
        <fullName evidence="3">Mis14-domain-containing protein</fullName>
    </recommendedName>
</protein>
<dbReference type="Proteomes" id="UP000799750">
    <property type="component" value="Unassembled WGS sequence"/>
</dbReference>
<organism evidence="1 2">
    <name type="scientific">Lophium mytilinum</name>
    <dbReference type="NCBI Taxonomy" id="390894"/>
    <lineage>
        <taxon>Eukaryota</taxon>
        <taxon>Fungi</taxon>
        <taxon>Dikarya</taxon>
        <taxon>Ascomycota</taxon>
        <taxon>Pezizomycotina</taxon>
        <taxon>Dothideomycetes</taxon>
        <taxon>Pleosporomycetidae</taxon>
        <taxon>Mytilinidiales</taxon>
        <taxon>Mytilinidiaceae</taxon>
        <taxon>Lophium</taxon>
    </lineage>
</organism>
<dbReference type="Pfam" id="PF08641">
    <property type="entry name" value="Mis14"/>
    <property type="match status" value="1"/>
</dbReference>